<dbReference type="EMBL" id="JSVA01000026">
    <property type="protein sequence ID" value="KOF01434.1"/>
    <property type="molecule type" value="Genomic_DNA"/>
</dbReference>
<keyword evidence="1" id="KW-0812">Transmembrane</keyword>
<sequence length="232" mass="26948">MKLTVEQHEQVVFYLQHLDIDSQELFEEFYDHIVCSYEARLKKEPELEIKTHIWHRLQPEFGGVGGFKKVIKKHEKAIGWNVSKRVFITGLSAFKGINLLYSLGIFLSAWGLMATTQNLTIMVSLIIACFALPMAVVIHKHYQFKKSIRENKPGYYRNLRNSIIMTYSTISLYLLYNLGQLVYGSLNNYLGFNHLYTEVPLFQATLIGLAALYYYTMLTVMKHDFKTKLLTT</sequence>
<feature type="transmembrane region" description="Helical" evidence="1">
    <location>
        <begin position="119"/>
        <end position="138"/>
    </location>
</feature>
<comment type="caution">
    <text evidence="2">The sequence shown here is derived from an EMBL/GenBank/DDBJ whole genome shotgun (WGS) entry which is preliminary data.</text>
</comment>
<proteinExistence type="predicted"/>
<organism evidence="2 3">
    <name type="scientific">Roseivirga seohaensis subsp. aquiponti</name>
    <dbReference type="NCBI Taxonomy" id="1566026"/>
    <lineage>
        <taxon>Bacteria</taxon>
        <taxon>Pseudomonadati</taxon>
        <taxon>Bacteroidota</taxon>
        <taxon>Cytophagia</taxon>
        <taxon>Cytophagales</taxon>
        <taxon>Roseivirgaceae</taxon>
        <taxon>Roseivirga</taxon>
    </lineage>
</organism>
<evidence type="ECO:0000256" key="1">
    <source>
        <dbReference type="SAM" id="Phobius"/>
    </source>
</evidence>
<feature type="transmembrane region" description="Helical" evidence="1">
    <location>
        <begin position="93"/>
        <end position="113"/>
    </location>
</feature>
<dbReference type="PATRIC" id="fig|1566026.4.peg.1940"/>
<keyword evidence="1" id="KW-1133">Transmembrane helix</keyword>
<name>A0A0L8AGB5_9BACT</name>
<dbReference type="Proteomes" id="UP000036908">
    <property type="component" value="Unassembled WGS sequence"/>
</dbReference>
<feature type="transmembrane region" description="Helical" evidence="1">
    <location>
        <begin position="199"/>
        <end position="218"/>
    </location>
</feature>
<keyword evidence="3" id="KW-1185">Reference proteome</keyword>
<dbReference type="OrthoDB" id="9881277at2"/>
<protein>
    <submittedName>
        <fullName evidence="2">Uncharacterized protein</fullName>
    </submittedName>
</protein>
<reference evidence="3" key="1">
    <citation type="submission" date="2014-11" db="EMBL/GenBank/DDBJ databases">
        <title>Genome sequencing of Roseivirga sp. D-25.</title>
        <authorList>
            <person name="Selvaratnam C."/>
            <person name="Thevarajoo S."/>
            <person name="Goh K.M."/>
            <person name="Eee R."/>
            <person name="Chan K.-G."/>
            <person name="Chong C.S."/>
        </authorList>
    </citation>
    <scope>NUCLEOTIDE SEQUENCE [LARGE SCALE GENOMIC DNA]</scope>
    <source>
        <strain evidence="3">D-25</strain>
    </source>
</reference>
<gene>
    <name evidence="2" type="ORF">OB69_17480</name>
</gene>
<feature type="transmembrane region" description="Helical" evidence="1">
    <location>
        <begin position="159"/>
        <end position="179"/>
    </location>
</feature>
<evidence type="ECO:0000313" key="2">
    <source>
        <dbReference type="EMBL" id="KOF01434.1"/>
    </source>
</evidence>
<dbReference type="RefSeq" id="WP_053225051.1">
    <property type="nucleotide sequence ID" value="NZ_JSVA01000026.1"/>
</dbReference>
<dbReference type="AlphaFoldDB" id="A0A0L8AGB5"/>
<evidence type="ECO:0000313" key="3">
    <source>
        <dbReference type="Proteomes" id="UP000036908"/>
    </source>
</evidence>
<keyword evidence="1" id="KW-0472">Membrane</keyword>
<accession>A0A0L8AGB5</accession>